<evidence type="ECO:0000313" key="2">
    <source>
        <dbReference type="EMBL" id="VDL95993.1"/>
    </source>
</evidence>
<keyword evidence="3" id="KW-1185">Reference proteome</keyword>
<feature type="transmembrane region" description="Helical" evidence="1">
    <location>
        <begin position="53"/>
        <end position="72"/>
    </location>
</feature>
<evidence type="ECO:0000313" key="4">
    <source>
        <dbReference type="WBParaSite" id="SSLN_0000997001-mRNA-1"/>
    </source>
</evidence>
<gene>
    <name evidence="2" type="ORF">SSLN_LOCUS9608</name>
</gene>
<name>A0A183SZG0_SCHSO</name>
<dbReference type="WBParaSite" id="SSLN_0000997001-mRNA-1">
    <property type="protein sequence ID" value="SSLN_0000997001-mRNA-1"/>
    <property type="gene ID" value="SSLN_0000997001"/>
</dbReference>
<reference evidence="4" key="1">
    <citation type="submission" date="2016-06" db="UniProtKB">
        <authorList>
            <consortium name="WormBaseParasite"/>
        </authorList>
    </citation>
    <scope>IDENTIFICATION</scope>
</reference>
<keyword evidence="1" id="KW-0812">Transmembrane</keyword>
<dbReference type="AlphaFoldDB" id="A0A183SZG0"/>
<protein>
    <submittedName>
        <fullName evidence="2 4">Uncharacterized protein</fullName>
    </submittedName>
</protein>
<dbReference type="Proteomes" id="UP000275846">
    <property type="component" value="Unassembled WGS sequence"/>
</dbReference>
<evidence type="ECO:0000313" key="3">
    <source>
        <dbReference type="Proteomes" id="UP000275846"/>
    </source>
</evidence>
<keyword evidence="1" id="KW-1133">Transmembrane helix</keyword>
<accession>A0A183SZG0</accession>
<organism evidence="4">
    <name type="scientific">Schistocephalus solidus</name>
    <name type="common">Tapeworm</name>
    <dbReference type="NCBI Taxonomy" id="70667"/>
    <lineage>
        <taxon>Eukaryota</taxon>
        <taxon>Metazoa</taxon>
        <taxon>Spiralia</taxon>
        <taxon>Lophotrochozoa</taxon>
        <taxon>Platyhelminthes</taxon>
        <taxon>Cestoda</taxon>
        <taxon>Eucestoda</taxon>
        <taxon>Diphyllobothriidea</taxon>
        <taxon>Diphyllobothriidae</taxon>
        <taxon>Schistocephalus</taxon>
    </lineage>
</organism>
<proteinExistence type="predicted"/>
<reference evidence="2 3" key="2">
    <citation type="submission" date="2018-11" db="EMBL/GenBank/DDBJ databases">
        <authorList>
            <consortium name="Pathogen Informatics"/>
        </authorList>
    </citation>
    <scope>NUCLEOTIDE SEQUENCE [LARGE SCALE GENOMIC DNA]</scope>
    <source>
        <strain evidence="2 3">NST_G2</strain>
    </source>
</reference>
<keyword evidence="1" id="KW-0472">Membrane</keyword>
<evidence type="ECO:0000256" key="1">
    <source>
        <dbReference type="SAM" id="Phobius"/>
    </source>
</evidence>
<dbReference type="EMBL" id="UYSU01035348">
    <property type="protein sequence ID" value="VDL95993.1"/>
    <property type="molecule type" value="Genomic_DNA"/>
</dbReference>
<sequence length="178" mass="19688">MLLWSSLTDTNYHQWRHTPATSTTGGLNQVMVSSVVSLQSHPLPFPLLSLTSLRSFFLLLTSPLFLLLLLLCPHSPSFSPALIPPSLSPHPSSSPTVEKVLRQSEEQPTGTRMALVARELKHYIAALSETRFSDQGQLEDVGAGYTFFWSGRPKSERRDAGVAFAIRKDIVGRMPCLL</sequence>